<dbReference type="AlphaFoldDB" id="H5SG36"/>
<evidence type="ECO:0000256" key="1">
    <source>
        <dbReference type="ARBA" id="ARBA00001966"/>
    </source>
</evidence>
<dbReference type="InterPro" id="IPR058240">
    <property type="entry name" value="rSAM_sf"/>
</dbReference>
<dbReference type="SUPFAM" id="SSF102114">
    <property type="entry name" value="Radical SAM enzymes"/>
    <property type="match status" value="1"/>
</dbReference>
<feature type="non-terminal residue" evidence="7">
    <location>
        <position position="1"/>
    </location>
</feature>
<reference evidence="7" key="2">
    <citation type="journal article" date="2012" name="PLoS ONE">
        <title>A Deeply Branching Thermophilic Bacterium with an Ancient Acetyl-CoA Pathway Dominates a Subsurface Ecosystem.</title>
        <authorList>
            <person name="Takami H."/>
            <person name="Noguchi H."/>
            <person name="Takaki Y."/>
            <person name="Uchiyama I."/>
            <person name="Toyoda A."/>
            <person name="Nishi S."/>
            <person name="Chee G.-J."/>
            <person name="Arai W."/>
            <person name="Nunoura T."/>
            <person name="Itoh T."/>
            <person name="Hattori M."/>
            <person name="Takai K."/>
        </authorList>
    </citation>
    <scope>NUCLEOTIDE SEQUENCE</scope>
</reference>
<evidence type="ECO:0000256" key="5">
    <source>
        <dbReference type="ARBA" id="ARBA00023014"/>
    </source>
</evidence>
<keyword evidence="3" id="KW-0479">Metal-binding</keyword>
<dbReference type="GO" id="GO:0046872">
    <property type="term" value="F:metal ion binding"/>
    <property type="evidence" value="ECO:0007669"/>
    <property type="project" value="UniProtKB-KW"/>
</dbReference>
<dbReference type="GO" id="GO:0003824">
    <property type="term" value="F:catalytic activity"/>
    <property type="evidence" value="ECO:0007669"/>
    <property type="project" value="InterPro"/>
</dbReference>
<evidence type="ECO:0000313" key="7">
    <source>
        <dbReference type="EMBL" id="BAL55122.1"/>
    </source>
</evidence>
<accession>H5SG36</accession>
<sequence length="257" mass="29271">RVRPVEDVVAEIQASGARKLFFVDDIINGHPRHARELMEALIPLRIKWGSQATITIAQDREMLRLAQESGCTFLFIGLESFLSPEFRKLGGCNAAPEKMLTAIRRIRDHGIAIWGSFIIGLETDTVATIQKTVELAIEAQLDFAQFSIMTPLPGTRLRHDLLAQGRISDHDWAHYTYGHLVFEPARMTREEVGAVYREAWRTFYRLRSIYRRVGAWPWDRRRLLLWAINLGIRWALSYGLNNASNHSALEAGGFAEA</sequence>
<evidence type="ECO:0000259" key="6">
    <source>
        <dbReference type="PROSITE" id="PS51918"/>
    </source>
</evidence>
<dbReference type="EMBL" id="AP011710">
    <property type="protein sequence ID" value="BAL55122.1"/>
    <property type="molecule type" value="Genomic_DNA"/>
</dbReference>
<dbReference type="Gene3D" id="3.80.30.20">
    <property type="entry name" value="tm_1862 like domain"/>
    <property type="match status" value="1"/>
</dbReference>
<dbReference type="PANTHER" id="PTHR43409">
    <property type="entry name" value="ANAEROBIC MAGNESIUM-PROTOPORPHYRIN IX MONOMETHYL ESTER CYCLASE-RELATED"/>
    <property type="match status" value="1"/>
</dbReference>
<organism evidence="7">
    <name type="scientific">uncultured Acidobacteriota bacterium</name>
    <dbReference type="NCBI Taxonomy" id="171953"/>
    <lineage>
        <taxon>Bacteria</taxon>
        <taxon>Pseudomonadati</taxon>
        <taxon>Acidobacteriota</taxon>
        <taxon>environmental samples</taxon>
    </lineage>
</organism>
<dbReference type="InterPro" id="IPR007197">
    <property type="entry name" value="rSAM"/>
</dbReference>
<protein>
    <recommendedName>
        <fullName evidence="6">Radical SAM core domain-containing protein</fullName>
    </recommendedName>
</protein>
<evidence type="ECO:0000256" key="3">
    <source>
        <dbReference type="ARBA" id="ARBA00022723"/>
    </source>
</evidence>
<comment type="cofactor">
    <cofactor evidence="1">
        <name>[4Fe-4S] cluster</name>
        <dbReference type="ChEBI" id="CHEBI:49883"/>
    </cofactor>
</comment>
<dbReference type="GO" id="GO:0005829">
    <property type="term" value="C:cytosol"/>
    <property type="evidence" value="ECO:0007669"/>
    <property type="project" value="TreeGrafter"/>
</dbReference>
<dbReference type="SMART" id="SM00729">
    <property type="entry name" value="Elp3"/>
    <property type="match status" value="1"/>
</dbReference>
<reference evidence="7" key="1">
    <citation type="journal article" date="2005" name="Environ. Microbiol.">
        <title>Genetic and functional properties of uncultivated thermophilic crenarchaeotes from a subsurface gold mine as revealed by analysis of genome fragments.</title>
        <authorList>
            <person name="Nunoura T."/>
            <person name="Hirayama H."/>
            <person name="Takami H."/>
            <person name="Oida H."/>
            <person name="Nishi S."/>
            <person name="Shimamura S."/>
            <person name="Suzuki Y."/>
            <person name="Inagaki F."/>
            <person name="Takai K."/>
            <person name="Nealson K.H."/>
            <person name="Horikoshi K."/>
        </authorList>
    </citation>
    <scope>NUCLEOTIDE SEQUENCE</scope>
</reference>
<feature type="domain" description="Radical SAM core" evidence="6">
    <location>
        <begin position="1"/>
        <end position="186"/>
    </location>
</feature>
<keyword evidence="2" id="KW-0949">S-adenosyl-L-methionine</keyword>
<keyword evidence="4" id="KW-0408">Iron</keyword>
<dbReference type="InterPro" id="IPR006638">
    <property type="entry name" value="Elp3/MiaA/NifB-like_rSAM"/>
</dbReference>
<dbReference type="PROSITE" id="PS51918">
    <property type="entry name" value="RADICAL_SAM"/>
    <property type="match status" value="1"/>
</dbReference>
<name>H5SG36_9BACT</name>
<evidence type="ECO:0000256" key="4">
    <source>
        <dbReference type="ARBA" id="ARBA00023004"/>
    </source>
</evidence>
<dbReference type="InterPro" id="IPR051198">
    <property type="entry name" value="BchE-like"/>
</dbReference>
<keyword evidence="5" id="KW-0411">Iron-sulfur</keyword>
<dbReference type="InterPro" id="IPR023404">
    <property type="entry name" value="rSAM_horseshoe"/>
</dbReference>
<dbReference type="GO" id="GO:0051536">
    <property type="term" value="F:iron-sulfur cluster binding"/>
    <property type="evidence" value="ECO:0007669"/>
    <property type="project" value="UniProtKB-KW"/>
</dbReference>
<gene>
    <name evidence="7" type="ORF">HGMM_F23D12C01</name>
</gene>
<dbReference type="PANTHER" id="PTHR43409:SF7">
    <property type="entry name" value="BLL1977 PROTEIN"/>
    <property type="match status" value="1"/>
</dbReference>
<proteinExistence type="predicted"/>
<evidence type="ECO:0000256" key="2">
    <source>
        <dbReference type="ARBA" id="ARBA00022691"/>
    </source>
</evidence>
<dbReference type="Pfam" id="PF04055">
    <property type="entry name" value="Radical_SAM"/>
    <property type="match status" value="1"/>
</dbReference>